<feature type="transmembrane region" description="Helical" evidence="5">
    <location>
        <begin position="67"/>
        <end position="95"/>
    </location>
</feature>
<comment type="subcellular location">
    <subcellularLocation>
        <location evidence="1">Membrane</location>
        <topology evidence="1">Multi-pass membrane protein</topology>
    </subcellularLocation>
</comment>
<protein>
    <recommendedName>
        <fullName evidence="6">Yip1 domain-containing protein</fullName>
    </recommendedName>
</protein>
<dbReference type="AlphaFoldDB" id="A0A7W8CVH7"/>
<evidence type="ECO:0000313" key="7">
    <source>
        <dbReference type="EMBL" id="MBB5181159.1"/>
    </source>
</evidence>
<keyword evidence="4 5" id="KW-0472">Membrane</keyword>
<evidence type="ECO:0000256" key="5">
    <source>
        <dbReference type="SAM" id="Phobius"/>
    </source>
</evidence>
<dbReference type="RefSeq" id="WP_135502928.1">
    <property type="nucleotide sequence ID" value="NZ_JACHHE010000007.1"/>
</dbReference>
<feature type="domain" description="Yip1" evidence="6">
    <location>
        <begin position="19"/>
        <end position="205"/>
    </location>
</feature>
<feature type="transmembrane region" description="Helical" evidence="5">
    <location>
        <begin position="35"/>
        <end position="55"/>
    </location>
</feature>
<feature type="transmembrane region" description="Helical" evidence="5">
    <location>
        <begin position="151"/>
        <end position="170"/>
    </location>
</feature>
<evidence type="ECO:0000256" key="2">
    <source>
        <dbReference type="ARBA" id="ARBA00022692"/>
    </source>
</evidence>
<evidence type="ECO:0000256" key="4">
    <source>
        <dbReference type="ARBA" id="ARBA00023136"/>
    </source>
</evidence>
<organism evidence="7 8">
    <name type="scientific">Planococcus koreensis</name>
    <dbReference type="NCBI Taxonomy" id="112331"/>
    <lineage>
        <taxon>Bacteria</taxon>
        <taxon>Bacillati</taxon>
        <taxon>Bacillota</taxon>
        <taxon>Bacilli</taxon>
        <taxon>Bacillales</taxon>
        <taxon>Caryophanaceae</taxon>
        <taxon>Planococcus</taxon>
    </lineage>
</organism>
<reference evidence="7 8" key="1">
    <citation type="submission" date="2020-08" db="EMBL/GenBank/DDBJ databases">
        <title>Genomic Encyclopedia of Type Strains, Phase IV (KMG-IV): sequencing the most valuable type-strain genomes for metagenomic binning, comparative biology and taxonomic classification.</title>
        <authorList>
            <person name="Goeker M."/>
        </authorList>
    </citation>
    <scope>NUCLEOTIDE SEQUENCE [LARGE SCALE GENOMIC DNA]</scope>
    <source>
        <strain evidence="7 8">DSM 15895</strain>
    </source>
</reference>
<keyword evidence="8" id="KW-1185">Reference proteome</keyword>
<evidence type="ECO:0000313" key="8">
    <source>
        <dbReference type="Proteomes" id="UP000525923"/>
    </source>
</evidence>
<evidence type="ECO:0000256" key="3">
    <source>
        <dbReference type="ARBA" id="ARBA00022989"/>
    </source>
</evidence>
<dbReference type="GO" id="GO:0016020">
    <property type="term" value="C:membrane"/>
    <property type="evidence" value="ECO:0007669"/>
    <property type="project" value="UniProtKB-SubCell"/>
</dbReference>
<dbReference type="Pfam" id="PF04893">
    <property type="entry name" value="Yip1"/>
    <property type="match status" value="1"/>
</dbReference>
<evidence type="ECO:0000259" key="6">
    <source>
        <dbReference type="Pfam" id="PF04893"/>
    </source>
</evidence>
<accession>A0A7W8CVH7</accession>
<dbReference type="OrthoDB" id="2987623at2"/>
<evidence type="ECO:0000256" key="1">
    <source>
        <dbReference type="ARBA" id="ARBA00004141"/>
    </source>
</evidence>
<feature type="transmembrane region" description="Helical" evidence="5">
    <location>
        <begin position="116"/>
        <end position="139"/>
    </location>
</feature>
<comment type="caution">
    <text evidence="7">The sequence shown here is derived from an EMBL/GenBank/DDBJ whole genome shotgun (WGS) entry which is preliminary data.</text>
</comment>
<name>A0A7W8CVH7_9BACL</name>
<dbReference type="EMBL" id="JACHHE010000007">
    <property type="protein sequence ID" value="MBB5181159.1"/>
    <property type="molecule type" value="Genomic_DNA"/>
</dbReference>
<feature type="transmembrane region" description="Helical" evidence="5">
    <location>
        <begin position="191"/>
        <end position="216"/>
    </location>
</feature>
<dbReference type="Proteomes" id="UP000525923">
    <property type="component" value="Unassembled WGS sequence"/>
</dbReference>
<sequence>MIDITEKHGTERVNPFTAVWLQTRKAARFVIEEKSTGFAIMLIMLSGIGSGLMGMQSSGGGAGMAGWQIFLLTIILGPVVGFASAAFLSALYLLVGKLFNGTATYIEMFKAVAVSMIPYVWIAPILLAWATLAPATYFADPLAETSTGEGWGTLIVLGTLSFILSIWGIIIQSKAIGEAHRFSSWKGFATVLIPAIVIGVVIVVVIILFVMLFAAAL</sequence>
<keyword evidence="2 5" id="KW-0812">Transmembrane</keyword>
<proteinExistence type="predicted"/>
<gene>
    <name evidence="7" type="ORF">HNQ44_002624</name>
</gene>
<dbReference type="InterPro" id="IPR006977">
    <property type="entry name" value="Yip1_dom"/>
</dbReference>
<keyword evidence="3 5" id="KW-1133">Transmembrane helix</keyword>